<reference evidence="2" key="1">
    <citation type="submission" date="2023-07" db="EMBL/GenBank/DDBJ databases">
        <title>The carbon used by Thiothrix.</title>
        <authorList>
            <person name="Chen L."/>
        </authorList>
    </citation>
    <scope>NUCLEOTIDE SEQUENCE [LARGE SCALE GENOMIC DNA]</scope>
</reference>
<accession>A0ABU6CRY3</accession>
<sequence>MFELKRLLLLALMTVFMFSGCAVHYNDVYLTQNGNPRLKSLTPTMKKKMDELTTALIALDPAIIDPQEAQDVAHDAYVYPMYLANDWNLTWPPLIHNTLRNAKERKAGLCVDWARAMRARMRSKHLKTFDLYWGVAYKGNPWREHSTLIVTAKGKPFATGILLDPWRNSGELYWSHIQDDLNYPWKYFEGPG</sequence>
<name>A0ABU6CRY3_9GAMM</name>
<proteinExistence type="predicted"/>
<dbReference type="PROSITE" id="PS51257">
    <property type="entry name" value="PROKAR_LIPOPROTEIN"/>
    <property type="match status" value="1"/>
</dbReference>
<evidence type="ECO:0000313" key="1">
    <source>
        <dbReference type="EMBL" id="MEB4589590.1"/>
    </source>
</evidence>
<protein>
    <recommendedName>
        <fullName evidence="3">Transglutaminase-like domain-containing protein</fullName>
    </recommendedName>
</protein>
<evidence type="ECO:0000313" key="2">
    <source>
        <dbReference type="Proteomes" id="UP001308005"/>
    </source>
</evidence>
<keyword evidence="2" id="KW-1185">Reference proteome</keyword>
<dbReference type="RefSeq" id="WP_324692779.1">
    <property type="nucleotide sequence ID" value="NZ_JAYMYJ010000012.1"/>
</dbReference>
<dbReference type="Proteomes" id="UP001308005">
    <property type="component" value="Unassembled WGS sequence"/>
</dbReference>
<evidence type="ECO:0008006" key="3">
    <source>
        <dbReference type="Google" id="ProtNLM"/>
    </source>
</evidence>
<comment type="caution">
    <text evidence="1">The sequence shown here is derived from an EMBL/GenBank/DDBJ whole genome shotgun (WGS) entry which is preliminary data.</text>
</comment>
<dbReference type="EMBL" id="JAYMYJ010000012">
    <property type="protein sequence ID" value="MEB4589590.1"/>
    <property type="molecule type" value="Genomic_DNA"/>
</dbReference>
<gene>
    <name evidence="1" type="ORF">VSS37_01225</name>
</gene>
<organism evidence="1 2">
    <name type="scientific">Candidatus Thiothrix phosphatis</name>
    <dbReference type="NCBI Taxonomy" id="3112415"/>
    <lineage>
        <taxon>Bacteria</taxon>
        <taxon>Pseudomonadati</taxon>
        <taxon>Pseudomonadota</taxon>
        <taxon>Gammaproteobacteria</taxon>
        <taxon>Thiotrichales</taxon>
        <taxon>Thiotrichaceae</taxon>
        <taxon>Thiothrix</taxon>
    </lineage>
</organism>